<dbReference type="InterPro" id="IPR003462">
    <property type="entry name" value="ODC_Mu_crystall"/>
</dbReference>
<comment type="caution">
    <text evidence="1">The sequence shown here is derived from an EMBL/GenBank/DDBJ whole genome shotgun (WGS) entry which is preliminary data.</text>
</comment>
<dbReference type="EMBL" id="QRYC01000026">
    <property type="protein sequence ID" value="RGU54752.1"/>
    <property type="molecule type" value="Genomic_DNA"/>
</dbReference>
<name>A0A412TLU4_9BACT</name>
<dbReference type="RefSeq" id="WP_118160679.1">
    <property type="nucleotide sequence ID" value="NZ_JADNGC010000010.1"/>
</dbReference>
<dbReference type="InterPro" id="IPR036291">
    <property type="entry name" value="NAD(P)-bd_dom_sf"/>
</dbReference>
<dbReference type="PIRSF" id="PIRSF001439">
    <property type="entry name" value="CryM"/>
    <property type="match status" value="1"/>
</dbReference>
<dbReference type="Pfam" id="PF02423">
    <property type="entry name" value="OCD_Mu_crystall"/>
    <property type="match status" value="1"/>
</dbReference>
<dbReference type="PANTHER" id="PTHR13812">
    <property type="entry name" value="KETIMINE REDUCTASE MU-CRYSTALLIN"/>
    <property type="match status" value="1"/>
</dbReference>
<evidence type="ECO:0000313" key="2">
    <source>
        <dbReference type="Proteomes" id="UP000284243"/>
    </source>
</evidence>
<proteinExistence type="predicted"/>
<dbReference type="Gene3D" id="3.30.1780.10">
    <property type="entry name" value="ornithine cyclodeaminase, domain 1"/>
    <property type="match status" value="1"/>
</dbReference>
<dbReference type="Proteomes" id="UP000284243">
    <property type="component" value="Unassembled WGS sequence"/>
</dbReference>
<dbReference type="Gene3D" id="3.40.50.720">
    <property type="entry name" value="NAD(P)-binding Rossmann-like Domain"/>
    <property type="match status" value="1"/>
</dbReference>
<evidence type="ECO:0000313" key="1">
    <source>
        <dbReference type="EMBL" id="RGU54752.1"/>
    </source>
</evidence>
<organism evidence="1 2">
    <name type="scientific">Odoribacter splanchnicus</name>
    <dbReference type="NCBI Taxonomy" id="28118"/>
    <lineage>
        <taxon>Bacteria</taxon>
        <taxon>Pseudomonadati</taxon>
        <taxon>Bacteroidota</taxon>
        <taxon>Bacteroidia</taxon>
        <taxon>Bacteroidales</taxon>
        <taxon>Odoribacteraceae</taxon>
        <taxon>Odoribacter</taxon>
    </lineage>
</organism>
<dbReference type="SUPFAM" id="SSF51735">
    <property type="entry name" value="NAD(P)-binding Rossmann-fold domains"/>
    <property type="match status" value="1"/>
</dbReference>
<dbReference type="PANTHER" id="PTHR13812:SF19">
    <property type="entry name" value="KETIMINE REDUCTASE MU-CRYSTALLIN"/>
    <property type="match status" value="1"/>
</dbReference>
<protein>
    <submittedName>
        <fullName evidence="1">Ornithine cyclodeaminase family protein</fullName>
    </submittedName>
</protein>
<sequence>MEKGTLVLTRSDIQNALSLAEYLPVIEEAHALHAQGKVYAPDLLHADVRNGEFHLKTGGICYGNEEYYGVKINGGFPGNMENYGLPSILGIIYICDARNGSPIAIMDSVTISKWRTGAATAVAAKYLAPEGRVQLGVFGYGTQAEIQAKALSLVRPIEIIRVSGRNVRKAESFSVRLQKELGIPVICCSGEEAARCSNLIVTATPAHKYYIRKEWIQPGCFIAAIGADSPGKQELDPRLVASSVVVTDIKVQACRVGESQHAISQGLMGKESIYAELGEIVTGRKICPASPESIIIYDSTGTALQDISVGVAIVKKLKSKHCNRICF</sequence>
<reference evidence="1 2" key="1">
    <citation type="submission" date="2018-08" db="EMBL/GenBank/DDBJ databases">
        <title>A genome reference for cultivated species of the human gut microbiota.</title>
        <authorList>
            <person name="Zou Y."/>
            <person name="Xue W."/>
            <person name="Luo G."/>
        </authorList>
    </citation>
    <scope>NUCLEOTIDE SEQUENCE [LARGE SCALE GENOMIC DNA]</scope>
    <source>
        <strain evidence="1 2">AF16-14</strain>
    </source>
</reference>
<accession>A0A412TLU4</accession>
<dbReference type="AlphaFoldDB" id="A0A412TLU4"/>
<gene>
    <name evidence="1" type="ORF">DWW57_14990</name>
</gene>
<dbReference type="InterPro" id="IPR023401">
    <property type="entry name" value="ODC_N"/>
</dbReference>
<dbReference type="GO" id="GO:0005737">
    <property type="term" value="C:cytoplasm"/>
    <property type="evidence" value="ECO:0007669"/>
    <property type="project" value="TreeGrafter"/>
</dbReference>